<proteinExistence type="predicted"/>
<evidence type="ECO:0000313" key="1">
    <source>
        <dbReference type="EMBL" id="KAF9606728.1"/>
    </source>
</evidence>
<comment type="caution">
    <text evidence="1">The sequence shown here is derived from an EMBL/GenBank/DDBJ whole genome shotgun (WGS) entry which is preliminary data.</text>
</comment>
<dbReference type="PANTHER" id="PTHR45719:SF10">
    <property type="entry name" value="CORE-2_I-BRANCHING BETA-1,6-N-ACETYLGLUCOSAMINYLTRANSFERASE FAMILY PROTEIN"/>
    <property type="match status" value="1"/>
</dbReference>
<reference evidence="1 2" key="1">
    <citation type="submission" date="2020-10" db="EMBL/GenBank/DDBJ databases">
        <title>The Coptis chinensis genome and diversification of protoberbering-type alkaloids.</title>
        <authorList>
            <person name="Wang B."/>
            <person name="Shu S."/>
            <person name="Song C."/>
            <person name="Liu Y."/>
        </authorList>
    </citation>
    <scope>NUCLEOTIDE SEQUENCE [LARGE SCALE GENOMIC DNA]</scope>
    <source>
        <strain evidence="1">HL-2020</strain>
        <tissue evidence="1">Leaf</tissue>
    </source>
</reference>
<dbReference type="InterPro" id="IPR044610">
    <property type="entry name" value="GLCAT14A/B/C"/>
</dbReference>
<name>A0A835LSP1_9MAGN</name>
<dbReference type="PANTHER" id="PTHR45719">
    <property type="entry name" value="GLYCOSYLTRANSFERASE"/>
    <property type="match status" value="1"/>
</dbReference>
<dbReference type="Proteomes" id="UP000631114">
    <property type="component" value="Unassembled WGS sequence"/>
</dbReference>
<dbReference type="GO" id="GO:0015020">
    <property type="term" value="F:glucuronosyltransferase activity"/>
    <property type="evidence" value="ECO:0007669"/>
    <property type="project" value="InterPro"/>
</dbReference>
<organism evidence="1 2">
    <name type="scientific">Coptis chinensis</name>
    <dbReference type="NCBI Taxonomy" id="261450"/>
    <lineage>
        <taxon>Eukaryota</taxon>
        <taxon>Viridiplantae</taxon>
        <taxon>Streptophyta</taxon>
        <taxon>Embryophyta</taxon>
        <taxon>Tracheophyta</taxon>
        <taxon>Spermatophyta</taxon>
        <taxon>Magnoliopsida</taxon>
        <taxon>Ranunculales</taxon>
        <taxon>Ranunculaceae</taxon>
        <taxon>Coptidoideae</taxon>
        <taxon>Coptis</taxon>
    </lineage>
</organism>
<accession>A0A835LSP1</accession>
<keyword evidence="2" id="KW-1185">Reference proteome</keyword>
<dbReference type="AlphaFoldDB" id="A0A835LSP1"/>
<gene>
    <name evidence="1" type="ORF">IFM89_028104</name>
</gene>
<sequence length="139" mass="15642">MPSSQANYFQTVLCNAREFNKTVINDNLHFVSSIEAPKKEQITLGLNDFGSMIQSGAAFGSKFLPDDPVLDHIDQKVLNRKQGKIVPGGWCLGESDEDPCTEWGDRDILRPGPGARRLERRLVELLSNDTFRSQQCIYQ</sequence>
<protein>
    <submittedName>
        <fullName evidence="1">Uncharacterized protein</fullName>
    </submittedName>
</protein>
<dbReference type="EMBL" id="JADFTS010000005">
    <property type="protein sequence ID" value="KAF9606728.1"/>
    <property type="molecule type" value="Genomic_DNA"/>
</dbReference>
<evidence type="ECO:0000313" key="2">
    <source>
        <dbReference type="Proteomes" id="UP000631114"/>
    </source>
</evidence>
<dbReference type="OrthoDB" id="2019572at2759"/>